<feature type="domain" description="Lysozyme inhibitor LprI-like N-terminal" evidence="1">
    <location>
        <begin position="219"/>
        <end position="304"/>
    </location>
</feature>
<dbReference type="InterPro" id="IPR009739">
    <property type="entry name" value="LprI-like_N"/>
</dbReference>
<comment type="caution">
    <text evidence="3">The sequence shown here is derived from an EMBL/GenBank/DDBJ whole genome shotgun (WGS) entry which is preliminary data.</text>
</comment>
<dbReference type="Pfam" id="PF07007">
    <property type="entry name" value="LprI"/>
    <property type="match status" value="1"/>
</dbReference>
<protein>
    <recommendedName>
        <fullName evidence="5">Cthe-2314-like HEPN domain-containing protein</fullName>
    </recommendedName>
</protein>
<evidence type="ECO:0008006" key="5">
    <source>
        <dbReference type="Google" id="ProtNLM"/>
    </source>
</evidence>
<feature type="domain" description="RiboL-PSP-HEPN" evidence="2">
    <location>
        <begin position="51"/>
        <end position="209"/>
    </location>
</feature>
<dbReference type="InterPro" id="IPR041519">
    <property type="entry name" value="HEPN_RiboL-PSP"/>
</dbReference>
<accession>A0ABM8UYN9</accession>
<name>A0ABM8UYN9_9BACT</name>
<evidence type="ECO:0000313" key="3">
    <source>
        <dbReference type="EMBL" id="CAG5074789.1"/>
    </source>
</evidence>
<keyword evidence="4" id="KW-1185">Reference proteome</keyword>
<dbReference type="Proteomes" id="UP000679725">
    <property type="component" value="Unassembled WGS sequence"/>
</dbReference>
<dbReference type="EMBL" id="CAJRAU010000014">
    <property type="protein sequence ID" value="CAG5074789.1"/>
    <property type="molecule type" value="Genomic_DNA"/>
</dbReference>
<gene>
    <name evidence="3" type="ORF">DYBT9623_05477</name>
</gene>
<dbReference type="Gene3D" id="1.20.1270.180">
    <property type="match status" value="1"/>
</dbReference>
<sequence length="321" mass="36604">MGKKRDYIEEIFEKRERAATLGKWSYTSLNFLSRSIPELDAADGNWLNYVPVKIVTMIEVFFQEVVKELVDSGEPYSTNIFKSIEVSKFDAALLKALHGRKITMGELTSHLLALNRIEEIIGLMDRLMDLKFKDRISTITDRWEIEINKKASVPIIDDIEGNIKTLEELIRVRHTVVHELTDISVSAKEALLYINEAHKFLSATNELVTETLYPNAPLTQTAMNIAAGQDYQASKSSLRLFVARLAKDLRAGYTDPDRVRSLLKAMRTWEIFVDQLATFESESVQGGTMQSQVYAMAAEGLTNNMLKYFEARFTAQYRENI</sequence>
<dbReference type="RefSeq" id="WP_215236698.1">
    <property type="nucleotide sequence ID" value="NZ_CAJRAU010000014.1"/>
</dbReference>
<proteinExistence type="predicted"/>
<evidence type="ECO:0000259" key="2">
    <source>
        <dbReference type="Pfam" id="PF18735"/>
    </source>
</evidence>
<evidence type="ECO:0000259" key="1">
    <source>
        <dbReference type="Pfam" id="PF07007"/>
    </source>
</evidence>
<evidence type="ECO:0000313" key="4">
    <source>
        <dbReference type="Proteomes" id="UP000679725"/>
    </source>
</evidence>
<dbReference type="Pfam" id="PF18735">
    <property type="entry name" value="HEPN_RiboL-PSP"/>
    <property type="match status" value="1"/>
</dbReference>
<organism evidence="3 4">
    <name type="scientific">Dyadobacter linearis</name>
    <dbReference type="NCBI Taxonomy" id="2823330"/>
    <lineage>
        <taxon>Bacteria</taxon>
        <taxon>Pseudomonadati</taxon>
        <taxon>Bacteroidota</taxon>
        <taxon>Cytophagia</taxon>
        <taxon>Cytophagales</taxon>
        <taxon>Spirosomataceae</taxon>
        <taxon>Dyadobacter</taxon>
    </lineage>
</organism>
<reference evidence="3 4" key="1">
    <citation type="submission" date="2021-04" db="EMBL/GenBank/DDBJ databases">
        <authorList>
            <person name="Rodrigo-Torres L."/>
            <person name="Arahal R. D."/>
            <person name="Lucena T."/>
        </authorList>
    </citation>
    <scope>NUCLEOTIDE SEQUENCE [LARGE SCALE GENOMIC DNA]</scope>
    <source>
        <strain evidence="3 4">CECT 9623</strain>
    </source>
</reference>